<dbReference type="InterPro" id="IPR017900">
    <property type="entry name" value="4Fe4S_Fe_S_CS"/>
</dbReference>
<evidence type="ECO:0000313" key="9">
    <source>
        <dbReference type="EMBL" id="SIN69316.1"/>
    </source>
</evidence>
<keyword evidence="4" id="KW-0249">Electron transport</keyword>
<dbReference type="Proteomes" id="UP000198461">
    <property type="component" value="Unassembled WGS sequence"/>
</dbReference>
<dbReference type="EMBL" id="FSRE01000001">
    <property type="protein sequence ID" value="SIN69316.1"/>
    <property type="molecule type" value="Genomic_DNA"/>
</dbReference>
<gene>
    <name evidence="9" type="ORF">SAMN05443662_0091</name>
</gene>
<evidence type="ECO:0000256" key="3">
    <source>
        <dbReference type="ARBA" id="ARBA00022723"/>
    </source>
</evidence>
<evidence type="ECO:0000313" key="10">
    <source>
        <dbReference type="Proteomes" id="UP000198461"/>
    </source>
</evidence>
<feature type="domain" description="4Fe-4S ferredoxin-type" evidence="8">
    <location>
        <begin position="291"/>
        <end position="323"/>
    </location>
</feature>
<keyword evidence="2" id="KW-0004">4Fe-4S</keyword>
<dbReference type="GO" id="GO:0051539">
    <property type="term" value="F:4 iron, 4 sulfur cluster binding"/>
    <property type="evidence" value="ECO:0007669"/>
    <property type="project" value="UniProtKB-KW"/>
</dbReference>
<evidence type="ECO:0000256" key="2">
    <source>
        <dbReference type="ARBA" id="ARBA00022485"/>
    </source>
</evidence>
<keyword evidence="7" id="KW-0472">Membrane</keyword>
<dbReference type="GO" id="GO:0046872">
    <property type="term" value="F:metal ion binding"/>
    <property type="evidence" value="ECO:0007669"/>
    <property type="project" value="UniProtKB-KW"/>
</dbReference>
<dbReference type="Gene3D" id="2.60.40.10">
    <property type="entry name" value="Immunoglobulins"/>
    <property type="match status" value="1"/>
</dbReference>
<organism evidence="9 10">
    <name type="scientific">Sulfurivirga caldicuralii</name>
    <dbReference type="NCBI Taxonomy" id="364032"/>
    <lineage>
        <taxon>Bacteria</taxon>
        <taxon>Pseudomonadati</taxon>
        <taxon>Pseudomonadota</taxon>
        <taxon>Gammaproteobacteria</taxon>
        <taxon>Thiotrichales</taxon>
        <taxon>Piscirickettsiaceae</taxon>
        <taxon>Sulfurivirga</taxon>
    </lineage>
</organism>
<dbReference type="PANTHER" id="PTHR30176">
    <property type="entry name" value="FERREDOXIN-TYPE PROTEIN NAPH"/>
    <property type="match status" value="1"/>
</dbReference>
<name>A0A1N6DEY6_9GAMM</name>
<dbReference type="SUPFAM" id="SSF54862">
    <property type="entry name" value="4Fe-4S ferredoxins"/>
    <property type="match status" value="1"/>
</dbReference>
<keyword evidence="7" id="KW-0812">Transmembrane</keyword>
<feature type="transmembrane region" description="Helical" evidence="7">
    <location>
        <begin position="207"/>
        <end position="224"/>
    </location>
</feature>
<dbReference type="PROSITE" id="PS00198">
    <property type="entry name" value="4FE4S_FER_1"/>
    <property type="match status" value="1"/>
</dbReference>
<feature type="transmembrane region" description="Helical" evidence="7">
    <location>
        <begin position="170"/>
        <end position="187"/>
    </location>
</feature>
<protein>
    <submittedName>
        <fullName evidence="9">Cytochrome c oxidase accessory protein FixG</fullName>
    </submittedName>
</protein>
<keyword evidence="3" id="KW-0479">Metal-binding</keyword>
<keyword evidence="6" id="KW-0411">Iron-sulfur</keyword>
<keyword evidence="10" id="KW-1185">Reference proteome</keyword>
<keyword evidence="7" id="KW-1133">Transmembrane helix</keyword>
<evidence type="ECO:0000256" key="6">
    <source>
        <dbReference type="ARBA" id="ARBA00023014"/>
    </source>
</evidence>
<keyword evidence="1" id="KW-0813">Transport</keyword>
<dbReference type="Pfam" id="PF11614">
    <property type="entry name" value="FixG_C"/>
    <property type="match status" value="1"/>
</dbReference>
<dbReference type="OrthoDB" id="9811700at2"/>
<dbReference type="InterPro" id="IPR014116">
    <property type="entry name" value="Cyt_c_oxidase_cbb3_FixG"/>
</dbReference>
<evidence type="ECO:0000256" key="4">
    <source>
        <dbReference type="ARBA" id="ARBA00022982"/>
    </source>
</evidence>
<dbReference type="InterPro" id="IPR051684">
    <property type="entry name" value="Electron_Trans/Redox"/>
</dbReference>
<dbReference type="InterPro" id="IPR017896">
    <property type="entry name" value="4Fe4S_Fe-S-bd"/>
</dbReference>
<evidence type="ECO:0000256" key="7">
    <source>
        <dbReference type="SAM" id="Phobius"/>
    </source>
</evidence>
<dbReference type="Pfam" id="PF13746">
    <property type="entry name" value="Fer4_18"/>
    <property type="match status" value="1"/>
</dbReference>
<feature type="transmembrane region" description="Helical" evidence="7">
    <location>
        <begin position="96"/>
        <end position="117"/>
    </location>
</feature>
<dbReference type="Pfam" id="PF12801">
    <property type="entry name" value="Fer4_5"/>
    <property type="match status" value="1"/>
</dbReference>
<reference evidence="9 10" key="1">
    <citation type="submission" date="2016-11" db="EMBL/GenBank/DDBJ databases">
        <authorList>
            <person name="Jaros S."/>
            <person name="Januszkiewicz K."/>
            <person name="Wedrychowicz H."/>
        </authorList>
    </citation>
    <scope>NUCLEOTIDE SEQUENCE [LARGE SCALE GENOMIC DNA]</scope>
    <source>
        <strain evidence="9 10">DSM 17737</strain>
    </source>
</reference>
<dbReference type="InterPro" id="IPR032879">
    <property type="entry name" value="FixG_C"/>
</dbReference>
<feature type="transmembrane region" description="Helical" evidence="7">
    <location>
        <begin position="372"/>
        <end position="391"/>
    </location>
</feature>
<evidence type="ECO:0000256" key="1">
    <source>
        <dbReference type="ARBA" id="ARBA00022448"/>
    </source>
</evidence>
<dbReference type="STRING" id="364032.SAMN05443662_0091"/>
<dbReference type="InterPro" id="IPR013783">
    <property type="entry name" value="Ig-like_fold"/>
</dbReference>
<dbReference type="NCBIfam" id="TIGR02745">
    <property type="entry name" value="ccoG_rdxA_fixG"/>
    <property type="match status" value="1"/>
</dbReference>
<evidence type="ECO:0000256" key="5">
    <source>
        <dbReference type="ARBA" id="ARBA00023004"/>
    </source>
</evidence>
<proteinExistence type="predicted"/>
<dbReference type="PROSITE" id="PS51379">
    <property type="entry name" value="4FE4S_FER_2"/>
    <property type="match status" value="1"/>
</dbReference>
<accession>A0A1N6DEY6</accession>
<evidence type="ECO:0000259" key="8">
    <source>
        <dbReference type="PROSITE" id="PS51379"/>
    </source>
</evidence>
<dbReference type="RefSeq" id="WP_074200442.1">
    <property type="nucleotide sequence ID" value="NZ_FSRE01000001.1"/>
</dbReference>
<sequence length="506" mass="57615">MSVKDGTSKSLLDEYEVNSKTLEEIGVEILPVNTGKTVHAKRIPGRFRTLKWIAASVWLTLFFGPYLRWNGEQAILWDLPNRQFHFFGLTILPQDIWVLAMILLFFALLLAAVTAVAGRVWCGFFCFHTVWTDVFTWLEEKFEGSPAKRIKLDQAPWTWEKIKVKIPKHLAWLAIGFATSFSFLAFFTDSFDLWKRLFHFDLGFWEWATIIVIGLATYFFAGFMREQVCIGFCPYARIQGAMIDETTILPTYDKDRGEPRAQMKERNAYVRKVMQKYIEQGLDKKEARKKAEEEADQHFGDCIDCRLCVDVCPTGVDIRLGQQFGCITCGLCIDACDSIMDKIKKPRGLIRYASLDDFLGKEPPPIWKRPRVIVYTTVMLIAAGLLVWKLTHLSPIDVKALHDRAPLFVQLSDGSIQNKYTIKIVNKTNKPMAAKVEVKGPEGLVALVDPVIPVQPGTVASAVLRVRIPKNALKGKETPIDIIVRDANNPDIKAVYHSVFLYPLYR</sequence>
<dbReference type="AlphaFoldDB" id="A0A1N6DEY6"/>
<keyword evidence="5" id="KW-0408">Iron</keyword>
<dbReference type="PANTHER" id="PTHR30176:SF3">
    <property type="entry name" value="FERREDOXIN-TYPE PROTEIN NAPH"/>
    <property type="match status" value="1"/>
</dbReference>
<feature type="transmembrane region" description="Helical" evidence="7">
    <location>
        <begin position="49"/>
        <end position="67"/>
    </location>
</feature>
<dbReference type="GO" id="GO:0005886">
    <property type="term" value="C:plasma membrane"/>
    <property type="evidence" value="ECO:0007669"/>
    <property type="project" value="TreeGrafter"/>
</dbReference>